<organism evidence="3 4">
    <name type="scientific">Agromyces albus</name>
    <dbReference type="NCBI Taxonomy" id="205332"/>
    <lineage>
        <taxon>Bacteria</taxon>
        <taxon>Bacillati</taxon>
        <taxon>Actinomycetota</taxon>
        <taxon>Actinomycetes</taxon>
        <taxon>Micrococcales</taxon>
        <taxon>Microbacteriaceae</taxon>
        <taxon>Agromyces</taxon>
    </lineage>
</organism>
<dbReference type="InterPro" id="IPR015943">
    <property type="entry name" value="WD40/YVTN_repeat-like_dom_sf"/>
</dbReference>
<proteinExistence type="inferred from homology"/>
<protein>
    <recommendedName>
        <fullName evidence="5">Lactonase family protein</fullName>
    </recommendedName>
</protein>
<dbReference type="PANTHER" id="PTHR30344:SF1">
    <property type="entry name" value="6-PHOSPHOGLUCONOLACTONASE"/>
    <property type="match status" value="1"/>
</dbReference>
<evidence type="ECO:0000313" key="3">
    <source>
        <dbReference type="EMBL" id="RXZ68137.1"/>
    </source>
</evidence>
<dbReference type="InterPro" id="IPR050282">
    <property type="entry name" value="Cycloisomerase_2"/>
</dbReference>
<evidence type="ECO:0008006" key="5">
    <source>
        <dbReference type="Google" id="ProtNLM"/>
    </source>
</evidence>
<evidence type="ECO:0000256" key="1">
    <source>
        <dbReference type="ARBA" id="ARBA00005564"/>
    </source>
</evidence>
<name>A0A4Q2KTQ9_9MICO</name>
<feature type="compositionally biased region" description="Basic and acidic residues" evidence="2">
    <location>
        <begin position="12"/>
        <end position="29"/>
    </location>
</feature>
<evidence type="ECO:0000313" key="4">
    <source>
        <dbReference type="Proteomes" id="UP000293865"/>
    </source>
</evidence>
<dbReference type="Gene3D" id="2.130.10.10">
    <property type="entry name" value="YVTN repeat-like/Quinoprotein amine dehydrogenase"/>
    <property type="match status" value="1"/>
</dbReference>
<dbReference type="Pfam" id="PF10282">
    <property type="entry name" value="Lactonase"/>
    <property type="match status" value="1"/>
</dbReference>
<dbReference type="EMBL" id="SDPN01000032">
    <property type="protein sequence ID" value="RXZ68137.1"/>
    <property type="molecule type" value="Genomic_DNA"/>
</dbReference>
<dbReference type="InterPro" id="IPR019405">
    <property type="entry name" value="Lactonase_7-beta_prop"/>
</dbReference>
<keyword evidence="4" id="KW-1185">Reference proteome</keyword>
<evidence type="ECO:0000256" key="2">
    <source>
        <dbReference type="SAM" id="MobiDB-lite"/>
    </source>
</evidence>
<dbReference type="PANTHER" id="PTHR30344">
    <property type="entry name" value="6-PHOSPHOGLUCONOLACTONASE-RELATED"/>
    <property type="match status" value="1"/>
</dbReference>
<accession>A0A4Q2KTQ9</accession>
<gene>
    <name evidence="3" type="ORF">ESP51_14865</name>
</gene>
<dbReference type="InterPro" id="IPR011045">
    <property type="entry name" value="N2O_reductase_N"/>
</dbReference>
<dbReference type="AlphaFoldDB" id="A0A4Q2KTQ9"/>
<dbReference type="SUPFAM" id="SSF50974">
    <property type="entry name" value="Nitrous oxide reductase, N-terminal domain"/>
    <property type="match status" value="1"/>
</dbReference>
<comment type="similarity">
    <text evidence="1">Belongs to the cycloisomerase 2 family.</text>
</comment>
<sequence length="376" mass="39108">MSLPADGSVFSDADRHGCERGGAAREEAGVSRTAGATRFWVGASTMGRIGSAARGIRPLDVAADGTATLGEVVDVGPNPMFLTFSAATGVLGIVHELSSGLVSAWTIEDDAVLPFGDAGATGAADPCHLSFNEAGDLIFAANYSGSRLSVHPVRPAAEAEAVLIVDFEGSGPNRERQEAPHPHQAVLDTARDRVLVPDLGADRIRVLSLRDLPVALEHYDADDIVVHAGAGPRHLVIDGDLALVANELDRTVSIVDLGAGREVAWVPVDETVEPRGLGLSAIRLTRDGIVLVGDRDADALSALRFDSDAQTLAHLMSVPTGGRHPRDLQLTHDERFALVADQGSDSIAIVALDHGVPTGVVGTVATPAPSCLARMP</sequence>
<feature type="region of interest" description="Disordered" evidence="2">
    <location>
        <begin position="1"/>
        <end position="29"/>
    </location>
</feature>
<reference evidence="3 4" key="1">
    <citation type="submission" date="2019-01" db="EMBL/GenBank/DDBJ databases">
        <title>Agromyces.</title>
        <authorList>
            <person name="Li J."/>
        </authorList>
    </citation>
    <scope>NUCLEOTIDE SEQUENCE [LARGE SCALE GENOMIC DNA]</scope>
    <source>
        <strain evidence="3 4">DSM 15934</strain>
    </source>
</reference>
<dbReference type="GO" id="GO:0017057">
    <property type="term" value="F:6-phosphogluconolactonase activity"/>
    <property type="evidence" value="ECO:0007669"/>
    <property type="project" value="TreeGrafter"/>
</dbReference>
<dbReference type="OrthoDB" id="9790815at2"/>
<dbReference type="Proteomes" id="UP000293865">
    <property type="component" value="Unassembled WGS sequence"/>
</dbReference>
<comment type="caution">
    <text evidence="3">The sequence shown here is derived from an EMBL/GenBank/DDBJ whole genome shotgun (WGS) entry which is preliminary data.</text>
</comment>